<dbReference type="InterPro" id="IPR001054">
    <property type="entry name" value="A/G_cyclase"/>
</dbReference>
<dbReference type="EMBL" id="CP002959">
    <property type="protein sequence ID" value="AFM14317.1"/>
    <property type="molecule type" value="Genomic_DNA"/>
</dbReference>
<dbReference type="SUPFAM" id="SSF55073">
    <property type="entry name" value="Nucleotide cyclase"/>
    <property type="match status" value="1"/>
</dbReference>
<evidence type="ECO:0000259" key="2">
    <source>
        <dbReference type="PROSITE" id="PS50110"/>
    </source>
</evidence>
<keyword evidence="1" id="KW-0597">Phosphoprotein</keyword>
<dbReference type="PROSITE" id="PS50110">
    <property type="entry name" value="RESPONSE_REGULATORY"/>
    <property type="match status" value="1"/>
</dbReference>
<dbReference type="GO" id="GO:0004016">
    <property type="term" value="F:adenylate cyclase activity"/>
    <property type="evidence" value="ECO:0007669"/>
    <property type="project" value="UniProtKB-ARBA"/>
</dbReference>
<dbReference type="InterPro" id="IPR029787">
    <property type="entry name" value="Nucleotide_cyclase"/>
</dbReference>
<name>I4BAL0_TURPD</name>
<feature type="modified residue" description="4-aspartylphosphate" evidence="1">
    <location>
        <position position="56"/>
    </location>
</feature>
<dbReference type="PANTHER" id="PTHR43081:SF1">
    <property type="entry name" value="ADENYLATE CYCLASE, TERMINAL-DIFFERENTIATION SPECIFIC"/>
    <property type="match status" value="1"/>
</dbReference>
<dbReference type="PROSITE" id="PS50125">
    <property type="entry name" value="GUANYLATE_CYCLASE_2"/>
    <property type="match status" value="1"/>
</dbReference>
<dbReference type="OrthoDB" id="9806704at2"/>
<dbReference type="RefSeq" id="WP_014804794.1">
    <property type="nucleotide sequence ID" value="NC_018020.1"/>
</dbReference>
<dbReference type="CDD" id="cd00156">
    <property type="entry name" value="REC"/>
    <property type="match status" value="1"/>
</dbReference>
<dbReference type="InterPro" id="IPR001789">
    <property type="entry name" value="Sig_transdc_resp-reg_receiver"/>
</dbReference>
<dbReference type="Pfam" id="PF00072">
    <property type="entry name" value="Response_reg"/>
    <property type="match status" value="1"/>
</dbReference>
<dbReference type="KEGG" id="tpx:Turpa_3683"/>
<organism evidence="4 5">
    <name type="scientific">Turneriella parva (strain ATCC BAA-1111 / DSM 21527 / NCTC 11395 / H)</name>
    <name type="common">Leptospira parva</name>
    <dbReference type="NCBI Taxonomy" id="869212"/>
    <lineage>
        <taxon>Bacteria</taxon>
        <taxon>Pseudomonadati</taxon>
        <taxon>Spirochaetota</taxon>
        <taxon>Spirochaetia</taxon>
        <taxon>Leptospirales</taxon>
        <taxon>Leptospiraceae</taxon>
        <taxon>Turneriella</taxon>
    </lineage>
</organism>
<dbReference type="PATRIC" id="fig|869212.3.peg.3705"/>
<proteinExistence type="predicted"/>
<dbReference type="InterPro" id="IPR011006">
    <property type="entry name" value="CheY-like_superfamily"/>
</dbReference>
<dbReference type="SUPFAM" id="SSF52172">
    <property type="entry name" value="CheY-like"/>
    <property type="match status" value="1"/>
</dbReference>
<accession>I4BAL0</accession>
<dbReference type="STRING" id="869212.Turpa_3683"/>
<dbReference type="GO" id="GO:0009190">
    <property type="term" value="P:cyclic nucleotide biosynthetic process"/>
    <property type="evidence" value="ECO:0007669"/>
    <property type="project" value="InterPro"/>
</dbReference>
<keyword evidence="5" id="KW-1185">Reference proteome</keyword>
<sequence length="356" mass="39756">MAAAKARVLLIEDDEVQGEILRTLLTQEGYEVDYFANGQTSLAVIDERNYDLAFIDIYLPDISGLDILDQLRSRPHYSTTPILMMTADATEDTSVLALVKEADEVLIKPLRHAEFLVKARLWLERHSERVRLREANERLEAQSKILAQYFSDDVIQKIQSSGSVMEPEIIEASVMFFDLRNFTSLSESLDPKNVANLLNILFTDLMDLIFSHGGSVNKFIGDAIMATFGAPLSQGNDALNAVKCAMAITESMALFNQVRPEYLNHDIGFGIGIASGRVFSGTVGSFRRLEYTVLGDVVNVASRLEGLNKAAKTHLLIDGATQAKIADHVVSRRIRFQQRIRGKSVEVEIFEPLRFK</sequence>
<feature type="domain" description="Response regulatory" evidence="2">
    <location>
        <begin position="7"/>
        <end position="123"/>
    </location>
</feature>
<dbReference type="SMART" id="SM00448">
    <property type="entry name" value="REC"/>
    <property type="match status" value="1"/>
</dbReference>
<dbReference type="PANTHER" id="PTHR43081">
    <property type="entry name" value="ADENYLATE CYCLASE, TERMINAL-DIFFERENTIATION SPECIFIC-RELATED"/>
    <property type="match status" value="1"/>
</dbReference>
<dbReference type="Proteomes" id="UP000006048">
    <property type="component" value="Chromosome"/>
</dbReference>
<dbReference type="GO" id="GO:0000160">
    <property type="term" value="P:phosphorelay signal transduction system"/>
    <property type="evidence" value="ECO:0007669"/>
    <property type="project" value="InterPro"/>
</dbReference>
<feature type="domain" description="Guanylate cyclase" evidence="3">
    <location>
        <begin position="173"/>
        <end position="305"/>
    </location>
</feature>
<gene>
    <name evidence="4" type="ordered locus">Turpa_3683</name>
</gene>
<dbReference type="CDD" id="cd07302">
    <property type="entry name" value="CHD"/>
    <property type="match status" value="1"/>
</dbReference>
<dbReference type="InterPro" id="IPR050697">
    <property type="entry name" value="Adenylyl/Guanylyl_Cyclase_3/4"/>
</dbReference>
<dbReference type="Pfam" id="PF00211">
    <property type="entry name" value="Guanylate_cyc"/>
    <property type="match status" value="1"/>
</dbReference>
<reference evidence="4 5" key="1">
    <citation type="submission" date="2012-06" db="EMBL/GenBank/DDBJ databases">
        <title>The complete chromosome of genome of Turneriella parva DSM 21527.</title>
        <authorList>
            <consortium name="US DOE Joint Genome Institute (JGI-PGF)"/>
            <person name="Lucas S."/>
            <person name="Han J."/>
            <person name="Lapidus A."/>
            <person name="Bruce D."/>
            <person name="Goodwin L."/>
            <person name="Pitluck S."/>
            <person name="Peters L."/>
            <person name="Kyrpides N."/>
            <person name="Mavromatis K."/>
            <person name="Ivanova N."/>
            <person name="Mikhailova N."/>
            <person name="Chertkov O."/>
            <person name="Detter J.C."/>
            <person name="Tapia R."/>
            <person name="Han C."/>
            <person name="Land M."/>
            <person name="Hauser L."/>
            <person name="Markowitz V."/>
            <person name="Cheng J.-F."/>
            <person name="Hugenholtz P."/>
            <person name="Woyke T."/>
            <person name="Wu D."/>
            <person name="Gronow S."/>
            <person name="Wellnitz S."/>
            <person name="Brambilla E."/>
            <person name="Klenk H.-P."/>
            <person name="Eisen J.A."/>
        </authorList>
    </citation>
    <scope>NUCLEOTIDE SEQUENCE [LARGE SCALE GENOMIC DNA]</scope>
    <source>
        <strain evidence="5">ATCC BAA-1111 / DSM 21527 / NCTC 11395 / H</strain>
    </source>
</reference>
<dbReference type="AlphaFoldDB" id="I4BAL0"/>
<protein>
    <submittedName>
        <fullName evidence="4">Adenylate/guanylate cyclase</fullName>
    </submittedName>
</protein>
<evidence type="ECO:0000313" key="5">
    <source>
        <dbReference type="Proteomes" id="UP000006048"/>
    </source>
</evidence>
<dbReference type="Gene3D" id="3.30.70.1230">
    <property type="entry name" value="Nucleotide cyclase"/>
    <property type="match status" value="1"/>
</dbReference>
<evidence type="ECO:0000256" key="1">
    <source>
        <dbReference type="PROSITE-ProRule" id="PRU00169"/>
    </source>
</evidence>
<evidence type="ECO:0000259" key="3">
    <source>
        <dbReference type="PROSITE" id="PS50125"/>
    </source>
</evidence>
<dbReference type="HOGENOM" id="CLU_000445_110_0_12"/>
<dbReference type="Gene3D" id="3.40.50.2300">
    <property type="match status" value="1"/>
</dbReference>
<evidence type="ECO:0000313" key="4">
    <source>
        <dbReference type="EMBL" id="AFM14317.1"/>
    </source>
</evidence>
<dbReference type="SMART" id="SM00044">
    <property type="entry name" value="CYCc"/>
    <property type="match status" value="1"/>
</dbReference>